<evidence type="ECO:0000313" key="2">
    <source>
        <dbReference type="Proteomes" id="UP000789525"/>
    </source>
</evidence>
<keyword evidence="2" id="KW-1185">Reference proteome</keyword>
<organism evidence="1 2">
    <name type="scientific">Acaulospora colombiana</name>
    <dbReference type="NCBI Taxonomy" id="27376"/>
    <lineage>
        <taxon>Eukaryota</taxon>
        <taxon>Fungi</taxon>
        <taxon>Fungi incertae sedis</taxon>
        <taxon>Mucoromycota</taxon>
        <taxon>Glomeromycotina</taxon>
        <taxon>Glomeromycetes</taxon>
        <taxon>Diversisporales</taxon>
        <taxon>Acaulosporaceae</taxon>
        <taxon>Acaulospora</taxon>
    </lineage>
</organism>
<feature type="non-terminal residue" evidence="1">
    <location>
        <position position="1"/>
    </location>
</feature>
<proteinExistence type="predicted"/>
<dbReference type="Proteomes" id="UP000789525">
    <property type="component" value="Unassembled WGS sequence"/>
</dbReference>
<name>A0ACA9P5G3_9GLOM</name>
<feature type="non-terminal residue" evidence="1">
    <location>
        <position position="272"/>
    </location>
</feature>
<sequence>MDGRASDILFRAFWVESGLECTTGPVRSRSIIVEEQGKMRSRGDHVERVSVSGLNEILALDKFRKKENGIKQKETRKKARELTNAKQDLGPIEDEIEELEAKEDPTGVDKNRLSHLRHELKRITKLKEDYLKDHPEHRALVYASTRKRQQQAEGGPAGPDRKLFGKDGMPLRPERSIYYDPVMNPYGIPPPGMPYRERREYGHIYISTILKGSLAPTPDPLQAAEDDEGSDDPDSGLEDVLLPPGPPPGGADSDSDDQAPRLPPDFVPPLPL</sequence>
<reference evidence="1" key="1">
    <citation type="submission" date="2021-06" db="EMBL/GenBank/DDBJ databases">
        <authorList>
            <person name="Kallberg Y."/>
            <person name="Tangrot J."/>
            <person name="Rosling A."/>
        </authorList>
    </citation>
    <scope>NUCLEOTIDE SEQUENCE</scope>
    <source>
        <strain evidence="1">CL356</strain>
    </source>
</reference>
<protein>
    <submittedName>
        <fullName evidence="1">11375_t:CDS:1</fullName>
    </submittedName>
</protein>
<evidence type="ECO:0000313" key="1">
    <source>
        <dbReference type="EMBL" id="CAG8687351.1"/>
    </source>
</evidence>
<comment type="caution">
    <text evidence="1">The sequence shown here is derived from an EMBL/GenBank/DDBJ whole genome shotgun (WGS) entry which is preliminary data.</text>
</comment>
<dbReference type="EMBL" id="CAJVPT010028651">
    <property type="protein sequence ID" value="CAG8687351.1"/>
    <property type="molecule type" value="Genomic_DNA"/>
</dbReference>
<accession>A0ACA9P5G3</accession>
<gene>
    <name evidence="1" type="ORF">ACOLOM_LOCUS9664</name>
</gene>